<accession>A0A832SKT8</accession>
<comment type="caution">
    <text evidence="1">The sequence shown here is derived from an EMBL/GenBank/DDBJ whole genome shotgun (WGS) entry which is preliminary data.</text>
</comment>
<dbReference type="Proteomes" id="UP000600774">
    <property type="component" value="Unassembled WGS sequence"/>
</dbReference>
<evidence type="ECO:0000313" key="2">
    <source>
        <dbReference type="Proteomes" id="UP000600774"/>
    </source>
</evidence>
<name>A0A832SKT8_9EURY</name>
<reference evidence="1" key="1">
    <citation type="journal article" date="2020" name="bioRxiv">
        <title>A rank-normalized archaeal taxonomy based on genome phylogeny resolves widespread incomplete and uneven classifications.</title>
        <authorList>
            <person name="Rinke C."/>
            <person name="Chuvochina M."/>
            <person name="Mussig A.J."/>
            <person name="Chaumeil P.-A."/>
            <person name="Waite D.W."/>
            <person name="Whitman W.B."/>
            <person name="Parks D.H."/>
            <person name="Hugenholtz P."/>
        </authorList>
    </citation>
    <scope>NUCLEOTIDE SEQUENCE</scope>
    <source>
        <strain evidence="1">UBA8876</strain>
    </source>
</reference>
<sequence length="54" mass="6245">MVICSICGKDEYSLLKVKHRELGTVKLCFECWEVERGNQNILPSCRGDCDCCRY</sequence>
<dbReference type="AlphaFoldDB" id="A0A832SKT8"/>
<proteinExistence type="predicted"/>
<dbReference type="RefSeq" id="WP_162829684.1">
    <property type="nucleotide sequence ID" value="NZ_DUJU01000149.1"/>
</dbReference>
<evidence type="ECO:0000313" key="1">
    <source>
        <dbReference type="EMBL" id="HIH94942.1"/>
    </source>
</evidence>
<evidence type="ECO:0008006" key="3">
    <source>
        <dbReference type="Google" id="ProtNLM"/>
    </source>
</evidence>
<gene>
    <name evidence="1" type="ORF">HA338_13300</name>
</gene>
<dbReference type="EMBL" id="DUJU01000149">
    <property type="protein sequence ID" value="HIH94942.1"/>
    <property type="molecule type" value="Genomic_DNA"/>
</dbReference>
<protein>
    <recommendedName>
        <fullName evidence="3">LIM zinc-binding domain-containing protein</fullName>
    </recommendedName>
</protein>
<organism evidence="1 2">
    <name type="scientific">Methanosarcina acetivorans</name>
    <dbReference type="NCBI Taxonomy" id="2214"/>
    <lineage>
        <taxon>Archaea</taxon>
        <taxon>Methanobacteriati</taxon>
        <taxon>Methanobacteriota</taxon>
        <taxon>Stenosarchaea group</taxon>
        <taxon>Methanomicrobia</taxon>
        <taxon>Methanosarcinales</taxon>
        <taxon>Methanosarcinaceae</taxon>
        <taxon>Methanosarcina</taxon>
    </lineage>
</organism>
<dbReference type="GeneID" id="43965287"/>